<evidence type="ECO:0000259" key="5">
    <source>
        <dbReference type="Pfam" id="PF14905"/>
    </source>
</evidence>
<dbReference type="PATRIC" id="fig|1235788.3.peg.2832"/>
<gene>
    <name evidence="6" type="ORF">C802_02762</name>
</gene>
<name>R9IE75_9BACT</name>
<evidence type="ECO:0000313" key="6">
    <source>
        <dbReference type="EMBL" id="EOS11650.1"/>
    </source>
</evidence>
<keyword evidence="4" id="KW-0732">Signal</keyword>
<keyword evidence="2" id="KW-0472">Membrane</keyword>
<dbReference type="InterPro" id="IPR041700">
    <property type="entry name" value="OMP_b-brl_3"/>
</dbReference>
<dbReference type="HOGENOM" id="CLU_017617_3_0_10"/>
<dbReference type="STRING" id="1235788.C802_02762"/>
<keyword evidence="7" id="KW-1185">Reference proteome</keyword>
<dbReference type="SUPFAM" id="SSF49464">
    <property type="entry name" value="Carboxypeptidase regulatory domain-like"/>
    <property type="match status" value="1"/>
</dbReference>
<evidence type="ECO:0000256" key="1">
    <source>
        <dbReference type="ARBA" id="ARBA00004442"/>
    </source>
</evidence>
<evidence type="ECO:0000256" key="4">
    <source>
        <dbReference type="SAM" id="SignalP"/>
    </source>
</evidence>
<reference evidence="6 7" key="1">
    <citation type="submission" date="2013-04" db="EMBL/GenBank/DDBJ databases">
        <title>The Genome Sequence of Bacteroides massiliensis dnLKV3.</title>
        <authorList>
            <consortium name="The Broad Institute Genomics Platform"/>
            <consortium name="The Broad Institute Genome Sequencing Center for Infectious Disease"/>
            <person name="Earl A."/>
            <person name="Xavier R."/>
            <person name="Kuhn K."/>
            <person name="Stappenbeck T."/>
            <person name="Walker B."/>
            <person name="Young S."/>
            <person name="Zeng Q."/>
            <person name="Gargeya S."/>
            <person name="Fitzgerald M."/>
            <person name="Haas B."/>
            <person name="Abouelleil A."/>
            <person name="Allen A.W."/>
            <person name="Alvarado L."/>
            <person name="Arachchi H.M."/>
            <person name="Berlin A.M."/>
            <person name="Chapman S.B."/>
            <person name="Gainer-Dewar J."/>
            <person name="Goldberg J."/>
            <person name="Griggs A."/>
            <person name="Gujja S."/>
            <person name="Hansen M."/>
            <person name="Howarth C."/>
            <person name="Imamovic A."/>
            <person name="Ireland A."/>
            <person name="Larimer J."/>
            <person name="McCowan C."/>
            <person name="Murphy C."/>
            <person name="Pearson M."/>
            <person name="Poon T.W."/>
            <person name="Priest M."/>
            <person name="Roberts A."/>
            <person name="Saif S."/>
            <person name="Shea T."/>
            <person name="Sisk P."/>
            <person name="Sykes S."/>
            <person name="Wortman J."/>
            <person name="Nusbaum C."/>
            <person name="Birren B."/>
        </authorList>
    </citation>
    <scope>NUCLEOTIDE SEQUENCE [LARGE SCALE GENOMIC DNA]</scope>
    <source>
        <strain evidence="7">dnLKV3</strain>
    </source>
</reference>
<accession>R9IE75</accession>
<dbReference type="Gene3D" id="2.40.170.20">
    <property type="entry name" value="TonB-dependent receptor, beta-barrel domain"/>
    <property type="match status" value="1"/>
</dbReference>
<dbReference type="AlphaFoldDB" id="R9IE75"/>
<dbReference type="EMBL" id="ASSP01000017">
    <property type="protein sequence ID" value="EOS11650.1"/>
    <property type="molecule type" value="Genomic_DNA"/>
</dbReference>
<dbReference type="Pfam" id="PF14905">
    <property type="entry name" value="OMP_b-brl_3"/>
    <property type="match status" value="1"/>
</dbReference>
<protein>
    <recommendedName>
        <fullName evidence="5">Outer membrane protein beta-barrel domain-containing protein</fullName>
    </recommendedName>
</protein>
<comment type="subcellular location">
    <subcellularLocation>
        <location evidence="1">Cell outer membrane</location>
    </subcellularLocation>
</comment>
<feature type="chain" id="PRO_5004474556" description="Outer membrane protein beta-barrel domain-containing protein" evidence="4">
    <location>
        <begin position="31"/>
        <end position="790"/>
    </location>
</feature>
<dbReference type="InterPro" id="IPR036942">
    <property type="entry name" value="Beta-barrel_TonB_sf"/>
</dbReference>
<sequence length="790" mass="89077">MGTIINKTKNMKYKLLALLFGWMCTSAATGQIKVQGTVMNEKKSPIEYANIVWLSLPDSTFIQGTVSGVDGTFTLEYPEKEKGLLRVSCIGYATLYLPVDAGKPISGELLLSDDTQMMQEVMVHGEPPRTRIKGGSLLTNVAGTLLEKAGTAENMLSRIPGVSNDGGTVSVFGRGTAEVYINSRKIHDLSELDRLASNEVKSVEVINNPGARYAASVKAVVRITTKRIQGDGFGFNNRTHVAYNKKWSLLDQFNFNYRTGGFDLSGTLMGSNKHDWNKKEISQQTRLNKTWQQQSNIQENEHSQQIYTMFSANYVFNPNHTAGARYSFTRLPGYDSWGSMKSEVSEDNTSKEHLLSLYDSRDQQSQHSLNFYYQGNINEWKIDFNADILKRNNHSANLTHENLHYYTEDTKDERTINTLSRTNNGLYAGKLVLSHTIAGGDFSIGGEYVHTKHHNQFSNAEAILKDNDSKIREKNFSGFLEYSHSFGLLYVQAGVRYEHITSEYYKQGTKSEMQSKHYNNWFPSATVMLPLEKLQLSLSYTSDILRPSYHELRPNIVYNNRYTYESGNPLLHPQLSQNLILNAVYNDAQLTAGYRHTKNAIVMASSPYSPDNPTIALLKTINAESYDNLFASLAFSPTVGIWSPQFIGTISQQWFRADTPEGKHILDTPIVSLSWDNSLQLPCNFLVNADLSWSSTGHSENIKLLRSTWSADLSLFKSWMNSRLSCQIRVHDLFNSTRTHTIAYLGELQTLGTYLPAQSRSVSLTIRYKFNQARSKYKGTGAGETQKDRM</sequence>
<dbReference type="InterPro" id="IPR008969">
    <property type="entry name" value="CarboxyPept-like_regulatory"/>
</dbReference>
<keyword evidence="3" id="KW-0998">Cell outer membrane</keyword>
<dbReference type="OrthoDB" id="905020at2"/>
<proteinExistence type="predicted"/>
<feature type="signal peptide" evidence="4">
    <location>
        <begin position="1"/>
        <end position="30"/>
    </location>
</feature>
<dbReference type="SUPFAM" id="SSF56935">
    <property type="entry name" value="Porins"/>
    <property type="match status" value="1"/>
</dbReference>
<evidence type="ECO:0000313" key="7">
    <source>
        <dbReference type="Proteomes" id="UP000014200"/>
    </source>
</evidence>
<feature type="domain" description="Outer membrane protein beta-barrel" evidence="5">
    <location>
        <begin position="381"/>
        <end position="768"/>
    </location>
</feature>
<organism evidence="6 7">
    <name type="scientific">Phocaeicola sartorii</name>
    <dbReference type="NCBI Taxonomy" id="671267"/>
    <lineage>
        <taxon>Bacteria</taxon>
        <taxon>Pseudomonadati</taxon>
        <taxon>Bacteroidota</taxon>
        <taxon>Bacteroidia</taxon>
        <taxon>Bacteroidales</taxon>
        <taxon>Bacteroidaceae</taxon>
        <taxon>Phocaeicola</taxon>
    </lineage>
</organism>
<dbReference type="Pfam" id="PF13715">
    <property type="entry name" value="CarbopepD_reg_2"/>
    <property type="match status" value="1"/>
</dbReference>
<evidence type="ECO:0000256" key="3">
    <source>
        <dbReference type="ARBA" id="ARBA00023237"/>
    </source>
</evidence>
<evidence type="ECO:0000256" key="2">
    <source>
        <dbReference type="ARBA" id="ARBA00023136"/>
    </source>
</evidence>
<dbReference type="Proteomes" id="UP000014200">
    <property type="component" value="Unassembled WGS sequence"/>
</dbReference>
<comment type="caution">
    <text evidence="6">The sequence shown here is derived from an EMBL/GenBank/DDBJ whole genome shotgun (WGS) entry which is preliminary data.</text>
</comment>
<dbReference type="GO" id="GO:0009279">
    <property type="term" value="C:cell outer membrane"/>
    <property type="evidence" value="ECO:0007669"/>
    <property type="project" value="UniProtKB-SubCell"/>
</dbReference>